<dbReference type="CDD" id="cd00075">
    <property type="entry name" value="HATPase"/>
    <property type="match status" value="1"/>
</dbReference>
<dbReference type="SUPFAM" id="SSF47384">
    <property type="entry name" value="Homodimeric domain of signal transducing histidine kinase"/>
    <property type="match status" value="1"/>
</dbReference>
<dbReference type="PANTHER" id="PTHR43047">
    <property type="entry name" value="TWO-COMPONENT HISTIDINE PROTEIN KINASE"/>
    <property type="match status" value="1"/>
</dbReference>
<dbReference type="SUPFAM" id="SSF52172">
    <property type="entry name" value="CheY-like"/>
    <property type="match status" value="1"/>
</dbReference>
<dbReference type="SMART" id="SM00387">
    <property type="entry name" value="HATPase_c"/>
    <property type="match status" value="1"/>
</dbReference>
<dbReference type="PROSITE" id="PS50110">
    <property type="entry name" value="RESPONSE_REGULATORY"/>
    <property type="match status" value="1"/>
</dbReference>
<evidence type="ECO:0000256" key="8">
    <source>
        <dbReference type="SAM" id="Coils"/>
    </source>
</evidence>
<dbReference type="FunFam" id="3.30.565.10:FF:000006">
    <property type="entry name" value="Sensor histidine kinase WalK"/>
    <property type="match status" value="1"/>
</dbReference>
<dbReference type="Gene3D" id="1.10.287.130">
    <property type="match status" value="1"/>
</dbReference>
<evidence type="ECO:0000256" key="3">
    <source>
        <dbReference type="ARBA" id="ARBA00022553"/>
    </source>
</evidence>
<dbReference type="NCBIfam" id="TIGR00229">
    <property type="entry name" value="sensory_box"/>
    <property type="match status" value="1"/>
</dbReference>
<dbReference type="Gene3D" id="3.30.450.20">
    <property type="entry name" value="PAS domain"/>
    <property type="match status" value="1"/>
</dbReference>
<dbReference type="GO" id="GO:0006355">
    <property type="term" value="P:regulation of DNA-templated transcription"/>
    <property type="evidence" value="ECO:0007669"/>
    <property type="project" value="InterPro"/>
</dbReference>
<dbReference type="InterPro" id="IPR036097">
    <property type="entry name" value="HisK_dim/P_sf"/>
</dbReference>
<name>A0A6B3NEL1_9CYAN</name>
<evidence type="ECO:0000313" key="13">
    <source>
        <dbReference type="EMBL" id="NER30030.1"/>
    </source>
</evidence>
<dbReference type="EMBL" id="JAAHFQ010000473">
    <property type="protein sequence ID" value="NER30030.1"/>
    <property type="molecule type" value="Genomic_DNA"/>
</dbReference>
<dbReference type="Pfam" id="PF00989">
    <property type="entry name" value="PAS"/>
    <property type="match status" value="1"/>
</dbReference>
<keyword evidence="8" id="KW-0175">Coiled coil</keyword>
<dbReference type="SMART" id="SM00388">
    <property type="entry name" value="HisKA"/>
    <property type="match status" value="1"/>
</dbReference>
<gene>
    <name evidence="13" type="ORF">F6J89_21025</name>
</gene>
<evidence type="ECO:0000256" key="2">
    <source>
        <dbReference type="ARBA" id="ARBA00012438"/>
    </source>
</evidence>
<keyword evidence="3 7" id="KW-0597">Phosphoprotein</keyword>
<dbReference type="Pfam" id="PF00512">
    <property type="entry name" value="HisKA"/>
    <property type="match status" value="1"/>
</dbReference>
<dbReference type="InterPro" id="IPR036890">
    <property type="entry name" value="HATPase_C_sf"/>
</dbReference>
<keyword evidence="6" id="KW-0902">Two-component regulatory system</keyword>
<dbReference type="PROSITE" id="PS50112">
    <property type="entry name" value="PAS"/>
    <property type="match status" value="1"/>
</dbReference>
<dbReference type="SMART" id="SM00091">
    <property type="entry name" value="PAS"/>
    <property type="match status" value="1"/>
</dbReference>
<dbReference type="InterPro" id="IPR003594">
    <property type="entry name" value="HATPase_dom"/>
</dbReference>
<dbReference type="PROSITE" id="PS50109">
    <property type="entry name" value="HIS_KIN"/>
    <property type="match status" value="1"/>
</dbReference>
<evidence type="ECO:0000259" key="12">
    <source>
        <dbReference type="PROSITE" id="PS50113"/>
    </source>
</evidence>
<accession>A0A6B3NEL1</accession>
<dbReference type="GO" id="GO:0000155">
    <property type="term" value="F:phosphorelay sensor kinase activity"/>
    <property type="evidence" value="ECO:0007669"/>
    <property type="project" value="InterPro"/>
</dbReference>
<dbReference type="SUPFAM" id="SSF55874">
    <property type="entry name" value="ATPase domain of HSP90 chaperone/DNA topoisomerase II/histidine kinase"/>
    <property type="match status" value="1"/>
</dbReference>
<feature type="coiled-coil region" evidence="8">
    <location>
        <begin position="257"/>
        <end position="315"/>
    </location>
</feature>
<dbReference type="InterPro" id="IPR035965">
    <property type="entry name" value="PAS-like_dom_sf"/>
</dbReference>
<dbReference type="CDD" id="cd17534">
    <property type="entry name" value="REC_DC-like"/>
    <property type="match status" value="1"/>
</dbReference>
<dbReference type="InterPro" id="IPR000014">
    <property type="entry name" value="PAS"/>
</dbReference>
<organism evidence="13">
    <name type="scientific">Symploca sp. SIO1C4</name>
    <dbReference type="NCBI Taxonomy" id="2607765"/>
    <lineage>
        <taxon>Bacteria</taxon>
        <taxon>Bacillati</taxon>
        <taxon>Cyanobacteriota</taxon>
        <taxon>Cyanophyceae</taxon>
        <taxon>Coleofasciculales</taxon>
        <taxon>Coleofasciculaceae</taxon>
        <taxon>Symploca</taxon>
    </lineage>
</organism>
<feature type="modified residue" description="4-aspartylphosphate" evidence="7">
    <location>
        <position position="55"/>
    </location>
</feature>
<evidence type="ECO:0000259" key="10">
    <source>
        <dbReference type="PROSITE" id="PS50110"/>
    </source>
</evidence>
<dbReference type="Pfam" id="PF00072">
    <property type="entry name" value="Response_reg"/>
    <property type="match status" value="1"/>
</dbReference>
<dbReference type="EC" id="2.7.13.3" evidence="2"/>
<evidence type="ECO:0000256" key="6">
    <source>
        <dbReference type="ARBA" id="ARBA00023012"/>
    </source>
</evidence>
<dbReference type="GO" id="GO:0005886">
    <property type="term" value="C:plasma membrane"/>
    <property type="evidence" value="ECO:0007669"/>
    <property type="project" value="TreeGrafter"/>
</dbReference>
<dbReference type="SUPFAM" id="SSF55785">
    <property type="entry name" value="PYP-like sensor domain (PAS domain)"/>
    <property type="match status" value="1"/>
</dbReference>
<evidence type="ECO:0000256" key="7">
    <source>
        <dbReference type="PROSITE-ProRule" id="PRU00169"/>
    </source>
</evidence>
<keyword evidence="5" id="KW-0418">Kinase</keyword>
<dbReference type="Pfam" id="PF02518">
    <property type="entry name" value="HATPase_c"/>
    <property type="match status" value="1"/>
</dbReference>
<dbReference type="AlphaFoldDB" id="A0A6B3NEL1"/>
<feature type="domain" description="PAC" evidence="12">
    <location>
        <begin position="210"/>
        <end position="262"/>
    </location>
</feature>
<reference evidence="13" key="1">
    <citation type="submission" date="2019-11" db="EMBL/GenBank/DDBJ databases">
        <title>Genomic insights into an expanded diversity of filamentous marine cyanobacteria reveals the extraordinary biosynthetic potential of Moorea and Okeania.</title>
        <authorList>
            <person name="Ferreira Leao T."/>
            <person name="Wang M."/>
            <person name="Moss N."/>
            <person name="Da Silva R."/>
            <person name="Sanders J."/>
            <person name="Nurk S."/>
            <person name="Gurevich A."/>
            <person name="Humphrey G."/>
            <person name="Reher R."/>
            <person name="Zhu Q."/>
            <person name="Belda-Ferre P."/>
            <person name="Glukhov E."/>
            <person name="Rex R."/>
            <person name="Dorrestein P.C."/>
            <person name="Knight R."/>
            <person name="Pevzner P."/>
            <person name="Gerwick W.H."/>
            <person name="Gerwick L."/>
        </authorList>
    </citation>
    <scope>NUCLEOTIDE SEQUENCE</scope>
    <source>
        <strain evidence="13">SIO1C4</strain>
    </source>
</reference>
<evidence type="ECO:0000256" key="5">
    <source>
        <dbReference type="ARBA" id="ARBA00022777"/>
    </source>
</evidence>
<dbReference type="PROSITE" id="PS50113">
    <property type="entry name" value="PAC"/>
    <property type="match status" value="1"/>
</dbReference>
<dbReference type="InterPro" id="IPR003661">
    <property type="entry name" value="HisK_dim/P_dom"/>
</dbReference>
<dbReference type="InterPro" id="IPR000700">
    <property type="entry name" value="PAS-assoc_C"/>
</dbReference>
<protein>
    <recommendedName>
        <fullName evidence="2">histidine kinase</fullName>
        <ecNumber evidence="2">2.7.13.3</ecNumber>
    </recommendedName>
</protein>
<evidence type="ECO:0000256" key="4">
    <source>
        <dbReference type="ARBA" id="ARBA00022679"/>
    </source>
</evidence>
<evidence type="ECO:0000256" key="1">
    <source>
        <dbReference type="ARBA" id="ARBA00000085"/>
    </source>
</evidence>
<feature type="domain" description="Histidine kinase" evidence="9">
    <location>
        <begin position="319"/>
        <end position="543"/>
    </location>
</feature>
<comment type="caution">
    <text evidence="13">The sequence shown here is derived from an EMBL/GenBank/DDBJ whole genome shotgun (WGS) entry which is preliminary data.</text>
</comment>
<dbReference type="SMART" id="SM00448">
    <property type="entry name" value="REC"/>
    <property type="match status" value="1"/>
</dbReference>
<dbReference type="PRINTS" id="PR00344">
    <property type="entry name" value="BCTRLSENSOR"/>
</dbReference>
<feature type="domain" description="Response regulatory" evidence="10">
    <location>
        <begin position="5"/>
        <end position="120"/>
    </location>
</feature>
<dbReference type="InterPro" id="IPR005467">
    <property type="entry name" value="His_kinase_dom"/>
</dbReference>
<evidence type="ECO:0000259" key="11">
    <source>
        <dbReference type="PROSITE" id="PS50112"/>
    </source>
</evidence>
<dbReference type="Gene3D" id="3.30.565.10">
    <property type="entry name" value="Histidine kinase-like ATPase, C-terminal domain"/>
    <property type="match status" value="1"/>
</dbReference>
<keyword evidence="4" id="KW-0808">Transferase</keyword>
<evidence type="ECO:0000259" key="9">
    <source>
        <dbReference type="PROSITE" id="PS50109"/>
    </source>
</evidence>
<dbReference type="InterPro" id="IPR001789">
    <property type="entry name" value="Sig_transdc_resp-reg_receiver"/>
</dbReference>
<sequence>MVRARILVVEDESIVALSIQNRLEALGYAVAANLPSGEAAVKTAGETRPDLVLMDIRLRGKIDGIQAADQIRNRFQIPVVYLTAYTDEETINRAKFTEPYGYILKPFEPRDLCTTIEIALYKHQMELERGQREQSLSTALNSVGDAVITTDQEELVTFMNPVAEGLTGWKCEEVVGDHLSEVFKTINIKTREIIEHPIALVLHEGVTINLEFDTLLINKNGDEILITETAAPLKNKTGQIIGAALIFHESTGQQQIAVTLEKTNQELEVKLAESTAQLQQANEQLWAEIPKRQRLEQELQLALEKEQELEQIKSQLLATISQEYRTPLATILSSSQLLERYSSRWTDKKKHQHLQRIQATVEQLTKLSNDAAFIKDAEARNLGFQPVSVDVKQLVRDVISEFVLSANTKDQILCECQTTETRAFLDKRLVRSIINNLLSNAVKYSFQGSRVQLEIELHQGESAQVGHQEVVFRISDQGIGIPSADQDQIFQAFFRGSNVNFIPGAGLGLAIVKASVELHRGTISIDSEVGVGTTVTVTLPWQEE</sequence>
<dbReference type="Gene3D" id="3.40.50.2300">
    <property type="match status" value="1"/>
</dbReference>
<comment type="catalytic activity">
    <reaction evidence="1">
        <text>ATP + protein L-histidine = ADP + protein N-phospho-L-histidine.</text>
        <dbReference type="EC" id="2.7.13.3"/>
    </reaction>
</comment>
<dbReference type="InterPro" id="IPR013767">
    <property type="entry name" value="PAS_fold"/>
</dbReference>
<dbReference type="InterPro" id="IPR004358">
    <property type="entry name" value="Sig_transdc_His_kin-like_C"/>
</dbReference>
<dbReference type="CDD" id="cd00082">
    <property type="entry name" value="HisKA"/>
    <property type="match status" value="1"/>
</dbReference>
<dbReference type="CDD" id="cd00130">
    <property type="entry name" value="PAS"/>
    <property type="match status" value="1"/>
</dbReference>
<dbReference type="PANTHER" id="PTHR43047:SF72">
    <property type="entry name" value="OSMOSENSING HISTIDINE PROTEIN KINASE SLN1"/>
    <property type="match status" value="1"/>
</dbReference>
<proteinExistence type="predicted"/>
<feature type="domain" description="PAS" evidence="11">
    <location>
        <begin position="132"/>
        <end position="205"/>
    </location>
</feature>
<dbReference type="InterPro" id="IPR011006">
    <property type="entry name" value="CheY-like_superfamily"/>
</dbReference>
<dbReference type="GO" id="GO:0009927">
    <property type="term" value="F:histidine phosphotransfer kinase activity"/>
    <property type="evidence" value="ECO:0007669"/>
    <property type="project" value="TreeGrafter"/>
</dbReference>